<proteinExistence type="predicted"/>
<feature type="transmembrane region" description="Helical" evidence="1">
    <location>
        <begin position="113"/>
        <end position="133"/>
    </location>
</feature>
<dbReference type="InterPro" id="IPR048147">
    <property type="entry name" value="CBO0543-like"/>
</dbReference>
<gene>
    <name evidence="2" type="ORF">EM808_20875</name>
</gene>
<dbReference type="Proteomes" id="UP000288024">
    <property type="component" value="Unassembled WGS sequence"/>
</dbReference>
<evidence type="ECO:0000313" key="3">
    <source>
        <dbReference type="Proteomes" id="UP000288024"/>
    </source>
</evidence>
<comment type="caution">
    <text evidence="2">The sequence shown here is derived from an EMBL/GenBank/DDBJ whole genome shotgun (WGS) entry which is preliminary data.</text>
</comment>
<feature type="transmembrane region" description="Helical" evidence="1">
    <location>
        <begin position="51"/>
        <end position="74"/>
    </location>
</feature>
<dbReference type="AlphaFoldDB" id="A0A437K6L7"/>
<dbReference type="EMBL" id="RZTZ01000011">
    <property type="protein sequence ID" value="RVT58910.1"/>
    <property type="molecule type" value="Genomic_DNA"/>
</dbReference>
<evidence type="ECO:0000313" key="2">
    <source>
        <dbReference type="EMBL" id="RVT58910.1"/>
    </source>
</evidence>
<protein>
    <submittedName>
        <fullName evidence="2">Uncharacterized protein</fullName>
    </submittedName>
</protein>
<accession>A0A437K6L7</accession>
<keyword evidence="1" id="KW-0812">Transmembrane</keyword>
<feature type="transmembrane region" description="Helical" evidence="1">
    <location>
        <begin position="86"/>
        <end position="107"/>
    </location>
</feature>
<organism evidence="2 3">
    <name type="scientific">Niallia taxi</name>
    <dbReference type="NCBI Taxonomy" id="2499688"/>
    <lineage>
        <taxon>Bacteria</taxon>
        <taxon>Bacillati</taxon>
        <taxon>Bacillota</taxon>
        <taxon>Bacilli</taxon>
        <taxon>Bacillales</taxon>
        <taxon>Bacillaceae</taxon>
        <taxon>Niallia</taxon>
    </lineage>
</organism>
<keyword evidence="1" id="KW-0472">Membrane</keyword>
<keyword evidence="1" id="KW-1133">Transmembrane helix</keyword>
<sequence>MIIIPWSVWLFIRDKNSSGRLFAGGLLVMVLSEILDTIGVMFGSWSYPIKVFPVASINFSFRLSVLPVVVMLLLQFKPKINPFIKAIGFGAFGAYIGLPLLSMIDLYKKLQWQYTYSFIILTVFYLLSHFVVYKCKFNEINNEIKQE</sequence>
<reference evidence="2 3" key="1">
    <citation type="submission" date="2019-01" db="EMBL/GenBank/DDBJ databases">
        <title>Bacillus sp. M5HDSG1-1, whole genome shotgun sequence.</title>
        <authorList>
            <person name="Tuo L."/>
        </authorList>
    </citation>
    <scope>NUCLEOTIDE SEQUENCE [LARGE SCALE GENOMIC DNA]</scope>
    <source>
        <strain evidence="2 3">M5HDSG1-1</strain>
    </source>
</reference>
<name>A0A437K6L7_9BACI</name>
<feature type="transmembrane region" description="Helical" evidence="1">
    <location>
        <begin position="21"/>
        <end position="45"/>
    </location>
</feature>
<dbReference type="NCBIfam" id="NF041644">
    <property type="entry name" value="CBO0543_fam"/>
    <property type="match status" value="1"/>
</dbReference>
<evidence type="ECO:0000256" key="1">
    <source>
        <dbReference type="SAM" id="Phobius"/>
    </source>
</evidence>
<keyword evidence="3" id="KW-1185">Reference proteome</keyword>